<gene>
    <name evidence="1" type="ORF">HPB47_001402</name>
</gene>
<proteinExistence type="predicted"/>
<name>A0AC60PP42_IXOPE</name>
<keyword evidence="2" id="KW-1185">Reference proteome</keyword>
<organism evidence="1 2">
    <name type="scientific">Ixodes persulcatus</name>
    <name type="common">Taiga tick</name>
    <dbReference type="NCBI Taxonomy" id="34615"/>
    <lineage>
        <taxon>Eukaryota</taxon>
        <taxon>Metazoa</taxon>
        <taxon>Ecdysozoa</taxon>
        <taxon>Arthropoda</taxon>
        <taxon>Chelicerata</taxon>
        <taxon>Arachnida</taxon>
        <taxon>Acari</taxon>
        <taxon>Parasitiformes</taxon>
        <taxon>Ixodida</taxon>
        <taxon>Ixodoidea</taxon>
        <taxon>Ixodidae</taxon>
        <taxon>Ixodinae</taxon>
        <taxon>Ixodes</taxon>
    </lineage>
</organism>
<accession>A0AC60PP42</accession>
<evidence type="ECO:0000313" key="1">
    <source>
        <dbReference type="EMBL" id="KAG0422804.1"/>
    </source>
</evidence>
<comment type="caution">
    <text evidence="1">The sequence shown here is derived from an EMBL/GenBank/DDBJ whole genome shotgun (WGS) entry which is preliminary data.</text>
</comment>
<protein>
    <submittedName>
        <fullName evidence="1">Uncharacterized protein</fullName>
    </submittedName>
</protein>
<dbReference type="Proteomes" id="UP000805193">
    <property type="component" value="Unassembled WGS sequence"/>
</dbReference>
<reference evidence="1 2" key="1">
    <citation type="journal article" date="2020" name="Cell">
        <title>Large-Scale Comparative Analyses of Tick Genomes Elucidate Their Genetic Diversity and Vector Capacities.</title>
        <authorList>
            <consortium name="Tick Genome and Microbiome Consortium (TIGMIC)"/>
            <person name="Jia N."/>
            <person name="Wang J."/>
            <person name="Shi W."/>
            <person name="Du L."/>
            <person name="Sun Y."/>
            <person name="Zhan W."/>
            <person name="Jiang J.F."/>
            <person name="Wang Q."/>
            <person name="Zhang B."/>
            <person name="Ji P."/>
            <person name="Bell-Sakyi L."/>
            <person name="Cui X.M."/>
            <person name="Yuan T.T."/>
            <person name="Jiang B.G."/>
            <person name="Yang W.F."/>
            <person name="Lam T.T."/>
            <person name="Chang Q.C."/>
            <person name="Ding S.J."/>
            <person name="Wang X.J."/>
            <person name="Zhu J.G."/>
            <person name="Ruan X.D."/>
            <person name="Zhao L."/>
            <person name="Wei J.T."/>
            <person name="Ye R.Z."/>
            <person name="Que T.C."/>
            <person name="Du C.H."/>
            <person name="Zhou Y.H."/>
            <person name="Cheng J.X."/>
            <person name="Dai P.F."/>
            <person name="Guo W.B."/>
            <person name="Han X.H."/>
            <person name="Huang E.J."/>
            <person name="Li L.F."/>
            <person name="Wei W."/>
            <person name="Gao Y.C."/>
            <person name="Liu J.Z."/>
            <person name="Shao H.Z."/>
            <person name="Wang X."/>
            <person name="Wang C.C."/>
            <person name="Yang T.C."/>
            <person name="Huo Q.B."/>
            <person name="Li W."/>
            <person name="Chen H.Y."/>
            <person name="Chen S.E."/>
            <person name="Zhou L.G."/>
            <person name="Ni X.B."/>
            <person name="Tian J.H."/>
            <person name="Sheng Y."/>
            <person name="Liu T."/>
            <person name="Pan Y.S."/>
            <person name="Xia L.Y."/>
            <person name="Li J."/>
            <person name="Zhao F."/>
            <person name="Cao W.C."/>
        </authorList>
    </citation>
    <scope>NUCLEOTIDE SEQUENCE [LARGE SCALE GENOMIC DNA]</scope>
    <source>
        <strain evidence="1">Iper-2018</strain>
    </source>
</reference>
<sequence length="659" mass="72535">MAPKYGIPSKPTAPVISPSVARARKSVFSSFFFFFYGLRLTFFHDRGTCDRHSTKAKHEASHWLHTTTTPPHREIGEHATPPTPWPPRRDLQARTPEITWERWILLLVCYMGASGAHALPRYHQVGHSRAARKLGVIDSQMAPPAHLVIKEHGSDRSAQGASSEEARIFAKVSIMASNLPAALEGDQGQASSATLVKDGYTIPLKEALTGTISSSSSTIMSTHDNDTMESDDGEYGAVHGKKRRKTCPSKAPALQEGANLQVGCIKTDSLSKFRLTDFLNNAAPGMVTVVRVNKARNILAVDVKRPAFKAELLKHRQWASLERAQRVALRICLGVPRTASSRHTLVESGTNTVQNAATERALRHLIRMQESPSTVSLVKNIATRRAHLATLVNLLEEIAGCPTTHITLPPPPSEPPTVTIEMNIAQMGPKSVTPATVAYQHTSQHIDEFYHGWTRTFTDGSVKAQRRTATAAAISEGHSRMEKLSFHASSRTAELEALCLGLAMTDGKQPGNLVLLTDSRAALRPLEKPDRAPALAREPNCPTSEVPAFADARLLTWRIMSARHPELENGPLPAKVPGRLTRNETAVLHRLRTGSAFTPAYLAKWKDHRDDACAHSFCSSANPEHGFQTGREKKRYRQERKEHERTFHRSGEVGFGISQ</sequence>
<evidence type="ECO:0000313" key="2">
    <source>
        <dbReference type="Proteomes" id="UP000805193"/>
    </source>
</evidence>
<dbReference type="EMBL" id="JABSTQ010010179">
    <property type="protein sequence ID" value="KAG0422804.1"/>
    <property type="molecule type" value="Genomic_DNA"/>
</dbReference>